<sequence length="242" mass="27398">MVNWSDPHEMAAEGDAFVKIIYCLFGLYVWEVFLTSGFEWAIIRGRRKIAWPLLTSFLVFFFLCRYCMLLAFIGLIISFSVKTKINCIALYTFISFAGNTTILGASTSLAIRTMALWEWRPLIISAIGALSLVHWGLLIRGMFIVRAQWSDQAQVCVVDYTNHTLLNVTFFYTMGFDCAIMVFTAVALGKRFRNAGLTGLLFRDGLVYFLISFTCNIFPAVLNVLNLNGKRSFNASLTSEYL</sequence>
<comment type="caution">
    <text evidence="1">The sequence shown here is derived from an EMBL/GenBank/DDBJ whole genome shotgun (WGS) entry which is preliminary data.</text>
</comment>
<accession>A0ACB8BXS9</accession>
<keyword evidence="2" id="KW-1185">Reference proteome</keyword>
<proteinExistence type="predicted"/>
<reference evidence="1" key="1">
    <citation type="journal article" date="2021" name="New Phytol.">
        <title>Evolutionary innovations through gain and loss of genes in the ectomycorrhizal Boletales.</title>
        <authorList>
            <person name="Wu G."/>
            <person name="Miyauchi S."/>
            <person name="Morin E."/>
            <person name="Kuo A."/>
            <person name="Drula E."/>
            <person name="Varga T."/>
            <person name="Kohler A."/>
            <person name="Feng B."/>
            <person name="Cao Y."/>
            <person name="Lipzen A."/>
            <person name="Daum C."/>
            <person name="Hundley H."/>
            <person name="Pangilinan J."/>
            <person name="Johnson J."/>
            <person name="Barry K."/>
            <person name="LaButti K."/>
            <person name="Ng V."/>
            <person name="Ahrendt S."/>
            <person name="Min B."/>
            <person name="Choi I.G."/>
            <person name="Park H."/>
            <person name="Plett J.M."/>
            <person name="Magnuson J."/>
            <person name="Spatafora J.W."/>
            <person name="Nagy L.G."/>
            <person name="Henrissat B."/>
            <person name="Grigoriev I.V."/>
            <person name="Yang Z.L."/>
            <person name="Xu J."/>
            <person name="Martin F.M."/>
        </authorList>
    </citation>
    <scope>NUCLEOTIDE SEQUENCE</scope>
    <source>
        <strain evidence="1">KUC20120723A-06</strain>
    </source>
</reference>
<dbReference type="Proteomes" id="UP000790709">
    <property type="component" value="Unassembled WGS sequence"/>
</dbReference>
<protein>
    <submittedName>
        <fullName evidence="1">Uncharacterized protein</fullName>
    </submittedName>
</protein>
<gene>
    <name evidence="1" type="ORF">BV22DRAFT_1000822</name>
</gene>
<name>A0ACB8BXS9_9AGAM</name>
<dbReference type="EMBL" id="MU266333">
    <property type="protein sequence ID" value="KAH7930307.1"/>
    <property type="molecule type" value="Genomic_DNA"/>
</dbReference>
<evidence type="ECO:0000313" key="2">
    <source>
        <dbReference type="Proteomes" id="UP000790709"/>
    </source>
</evidence>
<evidence type="ECO:0000313" key="1">
    <source>
        <dbReference type="EMBL" id="KAH7930307.1"/>
    </source>
</evidence>
<organism evidence="1 2">
    <name type="scientific">Leucogyrophana mollusca</name>
    <dbReference type="NCBI Taxonomy" id="85980"/>
    <lineage>
        <taxon>Eukaryota</taxon>
        <taxon>Fungi</taxon>
        <taxon>Dikarya</taxon>
        <taxon>Basidiomycota</taxon>
        <taxon>Agaricomycotina</taxon>
        <taxon>Agaricomycetes</taxon>
        <taxon>Agaricomycetidae</taxon>
        <taxon>Boletales</taxon>
        <taxon>Boletales incertae sedis</taxon>
        <taxon>Leucogyrophana</taxon>
    </lineage>
</organism>